<evidence type="ECO:0000313" key="3">
    <source>
        <dbReference type="Proteomes" id="UP000015103"/>
    </source>
</evidence>
<dbReference type="PANTHER" id="PTHR13627:SF32">
    <property type="entry name" value="AGAP006029-PA"/>
    <property type="match status" value="1"/>
</dbReference>
<dbReference type="InterPro" id="IPR052613">
    <property type="entry name" value="LicD_transferase"/>
</dbReference>
<accession>T1H8R0</accession>
<dbReference type="RefSeq" id="XP_073989460.1">
    <property type="nucleotide sequence ID" value="XM_074133359.1"/>
</dbReference>
<dbReference type="PANTHER" id="PTHR13627">
    <property type="entry name" value="FUKUTIN RELATED PROTEIN"/>
    <property type="match status" value="1"/>
</dbReference>
<dbReference type="eggNOG" id="ENOG502RZAW">
    <property type="taxonomic scope" value="Eukaryota"/>
</dbReference>
<proteinExistence type="predicted"/>
<feature type="transmembrane region" description="Helical" evidence="1">
    <location>
        <begin position="25"/>
        <end position="45"/>
    </location>
</feature>
<dbReference type="GeneID" id="141456940"/>
<sequence length="239" mass="27811">MNTSLLCDLDLVLIQQKLSKMRISFFRSVLVLITFAFIVSSWLIVNKFSRTFTQTCHHSKTFQQGLHKLANRVHNVLNAIGLTHFLCYGSLWGQLRSSQSLPWESDIEFCLLNEEILTKDEVYLERNFRSRNMQMVYDSTEGVYTITDVAFPGGKIQLVVFEKDLVINMLRRVGWKRRVLPPDCESLPSLNCFPPRLVTPPLPLKEFGGYILPVPREGIEIQKYHYPTNWWKEILPKNC</sequence>
<dbReference type="EMBL" id="ACPB03000042">
    <property type="status" value="NOT_ANNOTATED_CDS"/>
    <property type="molecule type" value="Genomic_DNA"/>
</dbReference>
<keyword evidence="1" id="KW-0472">Membrane</keyword>
<organism evidence="2 3">
    <name type="scientific">Rhodnius prolixus</name>
    <name type="common">Triatomid bug</name>
    <dbReference type="NCBI Taxonomy" id="13249"/>
    <lineage>
        <taxon>Eukaryota</taxon>
        <taxon>Metazoa</taxon>
        <taxon>Ecdysozoa</taxon>
        <taxon>Arthropoda</taxon>
        <taxon>Hexapoda</taxon>
        <taxon>Insecta</taxon>
        <taxon>Pterygota</taxon>
        <taxon>Neoptera</taxon>
        <taxon>Paraneoptera</taxon>
        <taxon>Hemiptera</taxon>
        <taxon>Heteroptera</taxon>
        <taxon>Panheteroptera</taxon>
        <taxon>Cimicomorpha</taxon>
        <taxon>Reduviidae</taxon>
        <taxon>Triatominae</taxon>
        <taxon>Rhodnius</taxon>
    </lineage>
</organism>
<keyword evidence="3" id="KW-1185">Reference proteome</keyword>
<dbReference type="AlphaFoldDB" id="T1H8R0"/>
<reference evidence="2" key="1">
    <citation type="submission" date="2015-05" db="UniProtKB">
        <authorList>
            <consortium name="EnsemblMetazoa"/>
        </authorList>
    </citation>
    <scope>IDENTIFICATION</scope>
</reference>
<evidence type="ECO:0000313" key="2">
    <source>
        <dbReference type="EnsemblMetazoa" id="RPRC000408-PA"/>
    </source>
</evidence>
<dbReference type="STRING" id="13249.T1H8R0"/>
<name>T1H8R0_RHOPR</name>
<keyword evidence="1" id="KW-1133">Transmembrane helix</keyword>
<dbReference type="InParanoid" id="T1H8R0"/>
<keyword evidence="1" id="KW-0812">Transmembrane</keyword>
<dbReference type="Proteomes" id="UP000015103">
    <property type="component" value="Unassembled WGS sequence"/>
</dbReference>
<evidence type="ECO:0000256" key="1">
    <source>
        <dbReference type="SAM" id="Phobius"/>
    </source>
</evidence>
<dbReference type="HOGENOM" id="CLU_092190_0_0_1"/>
<protein>
    <submittedName>
        <fullName evidence="2">Fukutin</fullName>
    </submittedName>
</protein>
<dbReference type="EnsemblMetazoa" id="RPRC000408-RA">
    <property type="protein sequence ID" value="RPRC000408-PA"/>
    <property type="gene ID" value="RPRC000408"/>
</dbReference>
<dbReference type="VEuPathDB" id="VectorBase:RPRC000408"/>